<dbReference type="AlphaFoldDB" id="A0A7X0RSL2"/>
<evidence type="ECO:0000259" key="2">
    <source>
        <dbReference type="Pfam" id="PF12010"/>
    </source>
</evidence>
<dbReference type="InterPro" id="IPR006059">
    <property type="entry name" value="SBP"/>
</dbReference>
<feature type="chain" id="PRO_5031339018" evidence="1">
    <location>
        <begin position="22"/>
        <end position="514"/>
    </location>
</feature>
<gene>
    <name evidence="3" type="ORF">H7C19_19960</name>
</gene>
<dbReference type="SUPFAM" id="SSF53850">
    <property type="entry name" value="Periplasmic binding protein-like II"/>
    <property type="match status" value="1"/>
</dbReference>
<protein>
    <submittedName>
        <fullName evidence="3">Extracellular solute-binding protein</fullName>
    </submittedName>
</protein>
<name>A0A7X0RSL2_9BACL</name>
<evidence type="ECO:0000313" key="3">
    <source>
        <dbReference type="EMBL" id="MBB6672959.1"/>
    </source>
</evidence>
<evidence type="ECO:0000256" key="1">
    <source>
        <dbReference type="SAM" id="SignalP"/>
    </source>
</evidence>
<dbReference type="Proteomes" id="UP000547209">
    <property type="component" value="Unassembled WGS sequence"/>
</dbReference>
<sequence>MVKLKSLLMAAAIWGLTSALAGCGGNDGNDAGTAGTGGQSNQSLAPVTLKVVVPGGKGANFDEVMSEVNKRLKADLNTQVDFTFIDFGDLNQKTNVMLASGENVDLIFDAPWLHLDSMSSQGFYEELTDLLNQYGSHVRETRPQQMWDANKINGKIYGVPLGSAYTQPRSVFIRKDLREKLNLPPVRTYEDLKAYLYAVHDREPGITPLIAGADDVTYSWVNWLVRDDTSLGVRPTNGIGASLMLYYKGNDGKVYNLFDAQEPKIWTYIEDTRKLFMDKVMSQDVMTNKSSQSDMQLQNKVAATPQMAFGIPQSFNDRLKQVVPDGELEAVRLFDLKLGSNLSNYKMDNFICIVKASKHKDRAMMFLDWANQKDNYDLLERGIEGKNWKAVGDHRYETLNSDGGIVSFQLMLNPVLEREWAGTDEETRKYNQFIAQADHFTKDIMTGFTFDPTPVKNEVAQFSTIQAKYYNGLFNGALDPDEYFAKFKAEGEAPLKKIQNELQKQVDAFLGKQS</sequence>
<keyword evidence="1" id="KW-0732">Signal</keyword>
<feature type="domain" description="DUF3502" evidence="2">
    <location>
        <begin position="445"/>
        <end position="510"/>
    </location>
</feature>
<dbReference type="InterPro" id="IPR050490">
    <property type="entry name" value="Bact_solute-bd_prot1"/>
</dbReference>
<comment type="caution">
    <text evidence="3">The sequence shown here is derived from an EMBL/GenBank/DDBJ whole genome shotgun (WGS) entry which is preliminary data.</text>
</comment>
<accession>A0A7X0RSL2</accession>
<dbReference type="Gene3D" id="3.40.190.10">
    <property type="entry name" value="Periplasmic binding protein-like II"/>
    <property type="match status" value="1"/>
</dbReference>
<dbReference type="Pfam" id="PF01547">
    <property type="entry name" value="SBP_bac_1"/>
    <property type="match status" value="1"/>
</dbReference>
<keyword evidence="4" id="KW-1185">Reference proteome</keyword>
<dbReference type="RefSeq" id="WP_185670809.1">
    <property type="nucleotide sequence ID" value="NZ_JACJVP010000032.1"/>
</dbReference>
<dbReference type="Pfam" id="PF12010">
    <property type="entry name" value="DUF3502"/>
    <property type="match status" value="1"/>
</dbReference>
<reference evidence="3 4" key="1">
    <citation type="submission" date="2020-08" db="EMBL/GenBank/DDBJ databases">
        <title>Cohnella phylogeny.</title>
        <authorList>
            <person name="Dunlap C."/>
        </authorList>
    </citation>
    <scope>NUCLEOTIDE SEQUENCE [LARGE SCALE GENOMIC DNA]</scope>
    <source>
        <strain evidence="3 4">DSM 28246</strain>
    </source>
</reference>
<dbReference type="PROSITE" id="PS51257">
    <property type="entry name" value="PROKAR_LIPOPROTEIN"/>
    <property type="match status" value="1"/>
</dbReference>
<feature type="signal peptide" evidence="1">
    <location>
        <begin position="1"/>
        <end position="21"/>
    </location>
</feature>
<dbReference type="PANTHER" id="PTHR43649">
    <property type="entry name" value="ARABINOSE-BINDING PROTEIN-RELATED"/>
    <property type="match status" value="1"/>
</dbReference>
<organism evidence="3 4">
    <name type="scientific">Cohnella nanjingensis</name>
    <dbReference type="NCBI Taxonomy" id="1387779"/>
    <lineage>
        <taxon>Bacteria</taxon>
        <taxon>Bacillati</taxon>
        <taxon>Bacillota</taxon>
        <taxon>Bacilli</taxon>
        <taxon>Bacillales</taxon>
        <taxon>Paenibacillaceae</taxon>
        <taxon>Cohnella</taxon>
    </lineage>
</organism>
<dbReference type="EMBL" id="JACJVP010000032">
    <property type="protein sequence ID" value="MBB6672959.1"/>
    <property type="molecule type" value="Genomic_DNA"/>
</dbReference>
<dbReference type="PANTHER" id="PTHR43649:SF17">
    <property type="entry name" value="ABC TRANSPORTER SOLUTE BINDING PROTEIN-SUGAR TRANSPORT"/>
    <property type="match status" value="1"/>
</dbReference>
<proteinExistence type="predicted"/>
<dbReference type="InterPro" id="IPR022627">
    <property type="entry name" value="DUF3502"/>
</dbReference>
<evidence type="ECO:0000313" key="4">
    <source>
        <dbReference type="Proteomes" id="UP000547209"/>
    </source>
</evidence>